<evidence type="ECO:0000256" key="1">
    <source>
        <dbReference type="ARBA" id="ARBA00004123"/>
    </source>
</evidence>
<keyword evidence="5 6" id="KW-0539">Nucleus</keyword>
<keyword evidence="10" id="KW-1185">Reference proteome</keyword>
<evidence type="ECO:0000256" key="2">
    <source>
        <dbReference type="ARBA" id="ARBA00022574"/>
    </source>
</evidence>
<reference evidence="9" key="1">
    <citation type="journal article" date="2020" name="Stud. Mycol.">
        <title>101 Dothideomycetes genomes: a test case for predicting lifestyles and emergence of pathogens.</title>
        <authorList>
            <person name="Haridas S."/>
            <person name="Albert R."/>
            <person name="Binder M."/>
            <person name="Bloem J."/>
            <person name="Labutti K."/>
            <person name="Salamov A."/>
            <person name="Andreopoulos B."/>
            <person name="Baker S."/>
            <person name="Barry K."/>
            <person name="Bills G."/>
            <person name="Bluhm B."/>
            <person name="Cannon C."/>
            <person name="Castanera R."/>
            <person name="Culley D."/>
            <person name="Daum C."/>
            <person name="Ezra D."/>
            <person name="Gonzalez J."/>
            <person name="Henrissat B."/>
            <person name="Kuo A."/>
            <person name="Liang C."/>
            <person name="Lipzen A."/>
            <person name="Lutzoni F."/>
            <person name="Magnuson J."/>
            <person name="Mondo S."/>
            <person name="Nolan M."/>
            <person name="Ohm R."/>
            <person name="Pangilinan J."/>
            <person name="Park H.-J."/>
            <person name="Ramirez L."/>
            <person name="Alfaro M."/>
            <person name="Sun H."/>
            <person name="Tritt A."/>
            <person name="Yoshinaga Y."/>
            <person name="Zwiers L.-H."/>
            <person name="Turgeon B."/>
            <person name="Goodwin S."/>
            <person name="Spatafora J."/>
            <person name="Crous P."/>
            <person name="Grigoriev I."/>
        </authorList>
    </citation>
    <scope>NUCLEOTIDE SEQUENCE</scope>
    <source>
        <strain evidence="9">CBS 125425</strain>
    </source>
</reference>
<feature type="repeat" description="WD" evidence="7">
    <location>
        <begin position="261"/>
        <end position="301"/>
    </location>
</feature>
<feature type="region of interest" description="Disordered" evidence="8">
    <location>
        <begin position="427"/>
        <end position="453"/>
    </location>
</feature>
<dbReference type="EMBL" id="ML996105">
    <property type="protein sequence ID" value="KAF2739260.1"/>
    <property type="molecule type" value="Genomic_DNA"/>
</dbReference>
<dbReference type="InterPro" id="IPR028884">
    <property type="entry name" value="Trm82"/>
</dbReference>
<dbReference type="GO" id="GO:0106004">
    <property type="term" value="P:tRNA (guanine-N7)-methylation"/>
    <property type="evidence" value="ECO:0007669"/>
    <property type="project" value="UniProtKB-UniRule"/>
</dbReference>
<dbReference type="GO" id="GO:0005634">
    <property type="term" value="C:nucleus"/>
    <property type="evidence" value="ECO:0007669"/>
    <property type="project" value="UniProtKB-SubCell"/>
</dbReference>
<sequence>MNFPYQCLEACNRSTGDRNEWLLFGGCGSDLVIQSSSGESSVWPPQKDESDVVDEPQEPPGKKIKLSPSNERTSTFACLKVSNDKKHVVAITSEDKYIRVFKIDSKCRLQQLSERCMARRPCALALTPDDETILCADKFGDVYALPLIAPADDGQNGTEPGEATDTAPQKEFSPAASILTVHSGSNRKVLEEQMKQASKGKVKTKEPLKFKHDLLLGHVSMLTDIAFTTVDGKGYILTADRDEHIRISRGPPQAHIIERFCQGHDEFVSRLCLTASGLLVSGGGDPDLLIWDWMKSRLLQKVCIRNAISAHLKGQAHLTTRVPEDEDTFKIAVSGIWHKPDSQQEDSFLVACEGIPALVYVKLGPQVLLETIGLKGNALDVSFIQLSDSTWTVVVSVDNVHNPGSTTEVREDELDAELDWFDRRAPAMTRNAQSRDAGTGGETGGGSSRRVDEKAVRNVLYGIENLRKRAGGDEQE</sequence>
<dbReference type="SUPFAM" id="SSF50978">
    <property type="entry name" value="WD40 repeat-like"/>
    <property type="match status" value="1"/>
</dbReference>
<keyword evidence="3 6" id="KW-0819">tRNA processing</keyword>
<evidence type="ECO:0000256" key="6">
    <source>
        <dbReference type="HAMAP-Rule" id="MF_03056"/>
    </source>
</evidence>
<protein>
    <submittedName>
        <fullName evidence="9">Guanine-N(7)--methyltransferase subunit TRM82</fullName>
    </submittedName>
</protein>
<evidence type="ECO:0000313" key="10">
    <source>
        <dbReference type="Proteomes" id="UP000799444"/>
    </source>
</evidence>
<dbReference type="GO" id="GO:0005829">
    <property type="term" value="C:cytosol"/>
    <property type="evidence" value="ECO:0007669"/>
    <property type="project" value="TreeGrafter"/>
</dbReference>
<gene>
    <name evidence="9" type="ORF">EJ04DRAFT_427147</name>
</gene>
<evidence type="ECO:0000256" key="8">
    <source>
        <dbReference type="SAM" id="MobiDB-lite"/>
    </source>
</evidence>
<proteinExistence type="inferred from homology"/>
<dbReference type="HAMAP" id="MF_03056">
    <property type="entry name" value="TRM82"/>
    <property type="match status" value="1"/>
</dbReference>
<comment type="subcellular location">
    <subcellularLocation>
        <location evidence="1 6">Nucleus</location>
    </subcellularLocation>
</comment>
<dbReference type="AlphaFoldDB" id="A0A9P4V895"/>
<dbReference type="InterPro" id="IPR001680">
    <property type="entry name" value="WD40_rpt"/>
</dbReference>
<dbReference type="PROSITE" id="PS50082">
    <property type="entry name" value="WD_REPEATS_2"/>
    <property type="match status" value="1"/>
</dbReference>
<feature type="region of interest" description="Disordered" evidence="8">
    <location>
        <begin position="150"/>
        <end position="169"/>
    </location>
</feature>
<keyword evidence="2 6" id="KW-0853">WD repeat</keyword>
<comment type="pathway">
    <text evidence="6">tRNA modification; N(7)-methylguanine-tRNA biosynthesis.</text>
</comment>
<comment type="caution">
    <text evidence="9">The sequence shown here is derived from an EMBL/GenBank/DDBJ whole genome shotgun (WGS) entry which is preliminary data.</text>
</comment>
<dbReference type="PANTHER" id="PTHR16288">
    <property type="entry name" value="WD40 REPEAT PROTEIN 4"/>
    <property type="match status" value="1"/>
</dbReference>
<dbReference type="InterPro" id="IPR036322">
    <property type="entry name" value="WD40_repeat_dom_sf"/>
</dbReference>
<name>A0A9P4V895_9PLEO</name>
<feature type="region of interest" description="Disordered" evidence="8">
    <location>
        <begin position="35"/>
        <end position="68"/>
    </location>
</feature>
<dbReference type="PANTHER" id="PTHR16288:SF0">
    <property type="entry name" value="TRNA (GUANINE-N(7)-)-METHYLTRANSFERASE NON-CATALYTIC SUBUNIT WDR4"/>
    <property type="match status" value="1"/>
</dbReference>
<comment type="function">
    <text evidence="6">Required for the formation of N(7)-methylguanine at position 46 (m7G46) in tRNA. In the complex, it is required to stabilize and induce conformational changes of the catalytic subunit.</text>
</comment>
<dbReference type="GO" id="GO:0043527">
    <property type="term" value="C:tRNA methyltransferase complex"/>
    <property type="evidence" value="ECO:0007669"/>
    <property type="project" value="TreeGrafter"/>
</dbReference>
<dbReference type="Gene3D" id="2.130.10.10">
    <property type="entry name" value="YVTN repeat-like/Quinoprotein amine dehydrogenase"/>
    <property type="match status" value="1"/>
</dbReference>
<dbReference type="InterPro" id="IPR015943">
    <property type="entry name" value="WD40/YVTN_repeat-like_dom_sf"/>
</dbReference>
<accession>A0A9P4V895</accession>
<evidence type="ECO:0000256" key="5">
    <source>
        <dbReference type="ARBA" id="ARBA00023242"/>
    </source>
</evidence>
<evidence type="ECO:0000256" key="3">
    <source>
        <dbReference type="ARBA" id="ARBA00022694"/>
    </source>
</evidence>
<feature type="compositionally biased region" description="Gly residues" evidence="8">
    <location>
        <begin position="438"/>
        <end position="447"/>
    </location>
</feature>
<organism evidence="9 10">
    <name type="scientific">Polyplosphaeria fusca</name>
    <dbReference type="NCBI Taxonomy" id="682080"/>
    <lineage>
        <taxon>Eukaryota</taxon>
        <taxon>Fungi</taxon>
        <taxon>Dikarya</taxon>
        <taxon>Ascomycota</taxon>
        <taxon>Pezizomycotina</taxon>
        <taxon>Dothideomycetes</taxon>
        <taxon>Pleosporomycetidae</taxon>
        <taxon>Pleosporales</taxon>
        <taxon>Tetraplosphaeriaceae</taxon>
        <taxon>Polyplosphaeria</taxon>
    </lineage>
</organism>
<dbReference type="OrthoDB" id="339900at2759"/>
<comment type="similarity">
    <text evidence="6">Belongs to the WD repeat TRM82 family.</text>
</comment>
<evidence type="ECO:0000256" key="7">
    <source>
        <dbReference type="PROSITE-ProRule" id="PRU00221"/>
    </source>
</evidence>
<evidence type="ECO:0000313" key="9">
    <source>
        <dbReference type="EMBL" id="KAF2739260.1"/>
    </source>
</evidence>
<keyword evidence="4 6" id="KW-0677">Repeat</keyword>
<dbReference type="Proteomes" id="UP000799444">
    <property type="component" value="Unassembled WGS sequence"/>
</dbReference>
<evidence type="ECO:0000256" key="4">
    <source>
        <dbReference type="ARBA" id="ARBA00022737"/>
    </source>
</evidence>
<dbReference type="SMART" id="SM00320">
    <property type="entry name" value="WD40"/>
    <property type="match status" value="3"/>
</dbReference>